<feature type="binding site" evidence="19">
    <location>
        <position position="571"/>
    </location>
    <ligand>
        <name>Zn(2+)</name>
        <dbReference type="ChEBI" id="CHEBI:29105"/>
        <label>1</label>
    </ligand>
</feature>
<dbReference type="SMART" id="SM00120">
    <property type="entry name" value="HX"/>
    <property type="match status" value="6"/>
</dbReference>
<comment type="similarity">
    <text evidence="2">Belongs to the peptidase M10A family.</text>
</comment>
<dbReference type="SUPFAM" id="SSF50923">
    <property type="entry name" value="Hemopexin-like domain"/>
    <property type="match status" value="2"/>
</dbReference>
<dbReference type="Pfam" id="PF01471">
    <property type="entry name" value="PG_binding_1"/>
    <property type="match status" value="1"/>
</dbReference>
<evidence type="ECO:0000256" key="1">
    <source>
        <dbReference type="ARBA" id="ARBA00004498"/>
    </source>
</evidence>
<feature type="domain" description="Peptidase metallopeptidase" evidence="24">
    <location>
        <begin position="104"/>
        <end position="263"/>
    </location>
</feature>
<keyword evidence="26" id="KW-1185">Reference proteome</keyword>
<feature type="binding site" evidence="19">
    <location>
        <position position="597"/>
    </location>
    <ligand>
        <name>Zn(2+)</name>
        <dbReference type="ChEBI" id="CHEBI:29105"/>
        <label>1</label>
    </ligand>
</feature>
<keyword evidence="4" id="KW-0272">Extracellular matrix</keyword>
<feature type="modified residue" description="Phosphotyrosine; by PKDCC" evidence="21">
    <location>
        <position position="768"/>
    </location>
</feature>
<feature type="binding site" evidence="19">
    <location>
        <position position="737"/>
    </location>
    <ligand>
        <name>Ca(2+)</name>
        <dbReference type="ChEBI" id="CHEBI:29108"/>
        <label>4</label>
    </ligand>
</feature>
<evidence type="ECO:0000256" key="4">
    <source>
        <dbReference type="ARBA" id="ARBA00022530"/>
    </source>
</evidence>
<feature type="binding site" evidence="19">
    <location>
        <position position="602"/>
    </location>
    <ligand>
        <name>Ca(2+)</name>
        <dbReference type="ChEBI" id="CHEBI:29108"/>
        <label>3</label>
    </ligand>
</feature>
<keyword evidence="15 20" id="KW-1015">Disulfide bond</keyword>
<organism evidence="25 26">
    <name type="scientific">Anabarilius grahami</name>
    <name type="common">Kanglang fish</name>
    <name type="synonym">Barilius grahami</name>
    <dbReference type="NCBI Taxonomy" id="495550"/>
    <lineage>
        <taxon>Eukaryota</taxon>
        <taxon>Metazoa</taxon>
        <taxon>Chordata</taxon>
        <taxon>Craniata</taxon>
        <taxon>Vertebrata</taxon>
        <taxon>Euteleostomi</taxon>
        <taxon>Actinopterygii</taxon>
        <taxon>Neopterygii</taxon>
        <taxon>Teleostei</taxon>
        <taxon>Ostariophysi</taxon>
        <taxon>Cypriniformes</taxon>
        <taxon>Xenocyprididae</taxon>
        <taxon>Xenocypridinae</taxon>
        <taxon>Xenocypridinae incertae sedis</taxon>
        <taxon>Anabarilius</taxon>
    </lineage>
</organism>
<dbReference type="GO" id="GO:0030198">
    <property type="term" value="P:extracellular matrix organization"/>
    <property type="evidence" value="ECO:0007669"/>
    <property type="project" value="TreeGrafter"/>
</dbReference>
<evidence type="ECO:0000313" key="25">
    <source>
        <dbReference type="EMBL" id="ROL54183.1"/>
    </source>
</evidence>
<dbReference type="Gene3D" id="2.110.10.10">
    <property type="entry name" value="Hemopexin-like domain"/>
    <property type="match status" value="2"/>
</dbReference>
<feature type="repeat" description="Hemopexin" evidence="22">
    <location>
        <begin position="733"/>
        <end position="779"/>
    </location>
</feature>
<feature type="repeat" description="Hemopexin" evidence="22">
    <location>
        <begin position="276"/>
        <end position="325"/>
    </location>
</feature>
<dbReference type="InterPro" id="IPR018486">
    <property type="entry name" value="Hemopexin_CS"/>
</dbReference>
<sequence length="873" mass="99438">MGNLWLGLLTLLQLAILYGSPLRPVGLSSDGHLELAEVYLGKFYNYKPLTGRRRRAADPDPFQVKLREMQHFFGLEESGAVDPQTVAAMRRARCGLSDVEKFRKTMRWTNRTLTYRISRYSSKMTSAQVRTAFRQAWKFWAQAVPLKFCQKKRSDADIVISFNNKDHEDGSPFDGEGGILAHAFFPGPGIGGDVHFDDEETWTTNATGRNLLAVAVHEFGHALGLPHSSDPGAIMFPAYNFGLHSVLQLSFQDVNDIQEMYGKRAISLDRLPPKTPDKCDPTLSFDAVTGMQQELVFFKNRFIWRVHPSFEQIGITLITSLWPEIPSDLDAAYENTNQNSMLFFKGSQYWEVSSLKVKHGYPRNISEFAFPSTVRSIDAALYFRETRLTDFFIGGECWRRSNMKSYYKLCVLIALVVSGYTSPIAPPADEDRENIAENYLNRLYGLPKQTSSDTERRSSAMSLRLKEMQQFFGLTVTGKLNEETLEVMKKSRCGVPDIAAYSTFAGDYKWKKHDLTYRIENYTPDMSVAEVDDSIKKALQVWADVTPLRFTRIYSGTADIMISFVVGDHRDGYPFDGPNGFLAHAFPPYEGLGGDAHFDDDETFLYRSPQGYNLFLVAAHEFGHSLGLEHSRDPGALMYPTYVYRDVDTFSLPQDDVNGIQSLYGPNPDFNPDDGKPTPPVTPNTCDPNLVLDAVTMLRGEIMFFKDSFFWRSYPLSTTAELHLIKSFWPEIPEYIDAAFESPLEDKVFLIKGEKVWALYGYDVAQGYPQSLSMFRLPRKVKKINAVLYDETSHKIQFFVENQIYSYDEEQRRMEKGYPKPVEVVFPGMTGKVTAAFQYKGFNYLFSGSKVFEFGSYNNKLFRVLNNNYFLPC</sequence>
<evidence type="ECO:0000256" key="21">
    <source>
        <dbReference type="PIRSR" id="PIRSR621190-4"/>
    </source>
</evidence>
<comment type="cofactor">
    <cofactor evidence="19">
        <name>Ca(2+)</name>
        <dbReference type="ChEBI" id="CHEBI:29108"/>
    </cofactor>
    <text evidence="19">Can bind about 5 Ca(2+) ions per subunit.</text>
</comment>
<keyword evidence="5" id="KW-0645">Protease</keyword>
<keyword evidence="14" id="KW-0865">Zymogen</keyword>
<dbReference type="InterPro" id="IPR006026">
    <property type="entry name" value="Peptidase_Metallo"/>
</dbReference>
<dbReference type="InterPro" id="IPR036365">
    <property type="entry name" value="PGBD-like_sf"/>
</dbReference>
<dbReference type="CDD" id="cd00094">
    <property type="entry name" value="HX"/>
    <property type="match status" value="2"/>
</dbReference>
<dbReference type="GO" id="GO:0031012">
    <property type="term" value="C:extracellular matrix"/>
    <property type="evidence" value="ECO:0007669"/>
    <property type="project" value="InterPro"/>
</dbReference>
<feature type="binding site" evidence="19">
    <location>
        <position position="600"/>
    </location>
    <ligand>
        <name>Ca(2+)</name>
        <dbReference type="ChEBI" id="CHEBI:29108"/>
        <label>1</label>
    </ligand>
</feature>
<evidence type="ECO:0000256" key="6">
    <source>
        <dbReference type="ARBA" id="ARBA00022723"/>
    </source>
</evidence>
<evidence type="ECO:0000256" key="8">
    <source>
        <dbReference type="ARBA" id="ARBA00022737"/>
    </source>
</evidence>
<feature type="binding site" description="in inhibited form" evidence="19">
    <location>
        <position position="493"/>
    </location>
    <ligand>
        <name>Zn(2+)</name>
        <dbReference type="ChEBI" id="CHEBI:29105"/>
        <label>2</label>
        <note>catalytic</note>
    </ligand>
</feature>
<feature type="binding site" evidence="19">
    <location>
        <position position="559"/>
    </location>
    <ligand>
        <name>Ca(2+)</name>
        <dbReference type="ChEBI" id="CHEBI:29108"/>
        <label>2</label>
    </ligand>
</feature>
<dbReference type="InterPro" id="IPR033739">
    <property type="entry name" value="M10A_MMP"/>
</dbReference>
<dbReference type="InterPro" id="IPR000585">
    <property type="entry name" value="Hemopexin-like_dom"/>
</dbReference>
<dbReference type="InterPro" id="IPR001818">
    <property type="entry name" value="Pept_M10_metallopeptidase"/>
</dbReference>
<reference evidence="25 26" key="1">
    <citation type="submission" date="2018-10" db="EMBL/GenBank/DDBJ databases">
        <title>Genome assembly for a Yunnan-Guizhou Plateau 3E fish, Anabarilius grahami (Regan), and its evolutionary and genetic applications.</title>
        <authorList>
            <person name="Jiang W."/>
        </authorList>
    </citation>
    <scope>NUCLEOTIDE SEQUENCE [LARGE SCALE GENOMIC DNA]</scope>
    <source>
        <strain evidence="25">AG-KIZ</strain>
        <tissue evidence="25">Muscle</tissue>
    </source>
</reference>
<feature type="binding site" evidence="19">
    <location>
        <position position="620"/>
    </location>
    <ligand>
        <name>Zn(2+)</name>
        <dbReference type="ChEBI" id="CHEBI:29105"/>
        <label>2</label>
        <note>catalytic</note>
    </ligand>
</feature>
<dbReference type="PROSITE" id="PS51642">
    <property type="entry name" value="HEMOPEXIN_2"/>
    <property type="match status" value="5"/>
</dbReference>
<comment type="cofactor">
    <cofactor evidence="19">
        <name>Zn(2+)</name>
        <dbReference type="ChEBI" id="CHEBI:29105"/>
    </cofactor>
    <text evidence="19">Binds 2 Zn(2+) ions per subunit.</text>
</comment>
<evidence type="ECO:0000256" key="10">
    <source>
        <dbReference type="ARBA" id="ARBA00022833"/>
    </source>
</evidence>
<dbReference type="EMBL" id="RJVU01007007">
    <property type="protein sequence ID" value="ROL54183.1"/>
    <property type="molecule type" value="Genomic_DNA"/>
</dbReference>
<evidence type="ECO:0000256" key="18">
    <source>
        <dbReference type="PIRSR" id="PIRSR621190-1"/>
    </source>
</evidence>
<dbReference type="SUPFAM" id="SSF55486">
    <property type="entry name" value="Metalloproteases ('zincins'), catalytic domain"/>
    <property type="match status" value="2"/>
</dbReference>
<feature type="repeat" description="Hemopexin" evidence="22">
    <location>
        <begin position="326"/>
        <end position="372"/>
    </location>
</feature>
<protein>
    <recommendedName>
        <fullName evidence="17">interstitial collagenase</fullName>
        <ecNumber evidence="17">3.4.24.7</ecNumber>
    </recommendedName>
</protein>
<feature type="binding site" evidence="19">
    <location>
        <position position="624"/>
    </location>
    <ligand>
        <name>Zn(2+)</name>
        <dbReference type="ChEBI" id="CHEBI:29105"/>
        <label>2</label>
        <note>catalytic</note>
    </ligand>
</feature>
<accession>A0A3N0Z781</accession>
<comment type="catalytic activity">
    <reaction evidence="16">
        <text>Cleavage of the triple helix of collagen at about three-quarters of the length of the molecule from the N-terminus, at 775-Gly-|-Ile-776 in the alpha1(I) chain. Cleaves synthetic substrates and alpha-macroglobulins at bonds where P1' is a hydrophobic residue.</text>
        <dbReference type="EC" id="3.4.24.7"/>
    </reaction>
</comment>
<dbReference type="InterPro" id="IPR024079">
    <property type="entry name" value="MetalloPept_cat_dom_sf"/>
</dbReference>
<dbReference type="GO" id="GO:0006508">
    <property type="term" value="P:proteolysis"/>
    <property type="evidence" value="ECO:0007669"/>
    <property type="project" value="UniProtKB-KW"/>
</dbReference>
<keyword evidence="6 19" id="KW-0479">Metal-binding</keyword>
<feature type="repeat" description="Hemopexin" evidence="22">
    <location>
        <begin position="683"/>
        <end position="732"/>
    </location>
</feature>
<keyword evidence="8" id="KW-0677">Repeat</keyword>
<dbReference type="Pfam" id="PF00413">
    <property type="entry name" value="Peptidase_M10"/>
    <property type="match status" value="2"/>
</dbReference>
<feature type="chain" id="PRO_5018296907" description="interstitial collagenase" evidence="23">
    <location>
        <begin position="20"/>
        <end position="873"/>
    </location>
</feature>
<keyword evidence="3" id="KW-0964">Secreted</keyword>
<feature type="binding site" evidence="19">
    <location>
        <position position="593"/>
    </location>
    <ligand>
        <name>Ca(2+)</name>
        <dbReference type="ChEBI" id="CHEBI:29108"/>
        <label>2</label>
    </ligand>
</feature>
<dbReference type="SUPFAM" id="SSF47090">
    <property type="entry name" value="PGBD-like"/>
    <property type="match status" value="2"/>
</dbReference>
<feature type="binding site" evidence="19">
    <location>
        <position position="739"/>
    </location>
    <ligand>
        <name>Ca(2+)</name>
        <dbReference type="ChEBI" id="CHEBI:29108"/>
        <label>5</label>
    </ligand>
</feature>
<dbReference type="GO" id="GO:0008270">
    <property type="term" value="F:zinc ion binding"/>
    <property type="evidence" value="ECO:0007669"/>
    <property type="project" value="InterPro"/>
</dbReference>
<evidence type="ECO:0000256" key="9">
    <source>
        <dbReference type="ARBA" id="ARBA00022801"/>
    </source>
</evidence>
<comment type="caution">
    <text evidence="25">The sequence shown here is derived from an EMBL/GenBank/DDBJ whole genome shotgun (WGS) entry which is preliminary data.</text>
</comment>
<feature type="binding site" evidence="19">
    <location>
        <position position="577"/>
    </location>
    <ligand>
        <name>Ca(2+)</name>
        <dbReference type="ChEBI" id="CHEBI:29108"/>
        <label>3</label>
    </ligand>
</feature>
<dbReference type="SMART" id="SM00235">
    <property type="entry name" value="ZnMc"/>
    <property type="match status" value="2"/>
</dbReference>
<feature type="signal peptide" evidence="23">
    <location>
        <begin position="1"/>
        <end position="19"/>
    </location>
</feature>
<evidence type="ECO:0000256" key="22">
    <source>
        <dbReference type="PROSITE-ProRule" id="PRU01011"/>
    </source>
</evidence>
<feature type="binding site" evidence="19">
    <location>
        <position position="576"/>
    </location>
    <ligand>
        <name>Ca(2+)</name>
        <dbReference type="ChEBI" id="CHEBI:29108"/>
        <label>3</label>
    </ligand>
</feature>
<feature type="active site" evidence="18">
    <location>
        <position position="621"/>
    </location>
</feature>
<evidence type="ECO:0000259" key="24">
    <source>
        <dbReference type="SMART" id="SM00235"/>
    </source>
</evidence>
<dbReference type="InterPro" id="IPR002477">
    <property type="entry name" value="Peptidoglycan-bd-like"/>
</dbReference>
<evidence type="ECO:0000256" key="12">
    <source>
        <dbReference type="ARBA" id="ARBA00023049"/>
    </source>
</evidence>
<feature type="binding site" evidence="19">
    <location>
        <position position="599"/>
    </location>
    <ligand>
        <name>Ca(2+)</name>
        <dbReference type="ChEBI" id="CHEBI:29108"/>
        <label>3</label>
    </ligand>
</feature>
<dbReference type="GO" id="GO:0030574">
    <property type="term" value="P:collagen catabolic process"/>
    <property type="evidence" value="ECO:0007669"/>
    <property type="project" value="UniProtKB-KW"/>
</dbReference>
<keyword evidence="10 19" id="KW-0862">Zinc</keyword>
<feature type="binding site" evidence="19">
    <location>
        <position position="638"/>
    </location>
    <ligand>
        <name>Zn(2+)</name>
        <dbReference type="ChEBI" id="CHEBI:29105"/>
        <label>2</label>
        <note>catalytic</note>
    </ligand>
</feature>
<evidence type="ECO:0000256" key="15">
    <source>
        <dbReference type="ARBA" id="ARBA00023157"/>
    </source>
</evidence>
<feature type="disulfide bond" evidence="20">
    <location>
        <begin position="686"/>
        <end position="873"/>
    </location>
</feature>
<keyword evidence="12" id="KW-0482">Metalloprotease</keyword>
<keyword evidence="13" id="KW-0177">Collagen degradation</keyword>
<dbReference type="PANTHER" id="PTHR10201:SF151">
    <property type="entry name" value="INTERSTITIAL COLLAGENASE"/>
    <property type="match status" value="1"/>
</dbReference>
<dbReference type="PROSITE" id="PS00024">
    <property type="entry name" value="HEMOPEXIN"/>
    <property type="match status" value="2"/>
</dbReference>
<evidence type="ECO:0000256" key="14">
    <source>
        <dbReference type="ARBA" id="ARBA00023145"/>
    </source>
</evidence>
<dbReference type="GO" id="GO:0004222">
    <property type="term" value="F:metalloendopeptidase activity"/>
    <property type="evidence" value="ECO:0007669"/>
    <property type="project" value="UniProtKB-EC"/>
</dbReference>
<evidence type="ECO:0000256" key="16">
    <source>
        <dbReference type="ARBA" id="ARBA00036005"/>
    </source>
</evidence>
<feature type="binding site" evidence="19">
    <location>
        <position position="525"/>
    </location>
    <ligand>
        <name>Ca(2+)</name>
        <dbReference type="ChEBI" id="CHEBI:29108"/>
        <label>1</label>
    </ligand>
</feature>
<keyword evidence="11 19" id="KW-0106">Calcium</keyword>
<feature type="domain" description="Peptidase metallopeptidase" evidence="24">
    <location>
        <begin position="506"/>
        <end position="666"/>
    </location>
</feature>
<dbReference type="OrthoDB" id="406838at2759"/>
<dbReference type="CDD" id="cd04278">
    <property type="entry name" value="ZnMc_MMP"/>
    <property type="match status" value="2"/>
</dbReference>
<dbReference type="Gene3D" id="3.40.390.10">
    <property type="entry name" value="Collagenase (Catalytic Domain)"/>
    <property type="match status" value="2"/>
</dbReference>
<keyword evidence="9" id="KW-0378">Hydrolase</keyword>
<name>A0A3N0Z781_ANAGA</name>
<dbReference type="Pfam" id="PF00045">
    <property type="entry name" value="Hemopexin"/>
    <property type="match status" value="5"/>
</dbReference>
<feature type="binding site" evidence="19">
    <location>
        <position position="602"/>
    </location>
    <ligand>
        <name>Ca(2+)</name>
        <dbReference type="ChEBI" id="CHEBI:29108"/>
        <label>1</label>
    </ligand>
</feature>
<feature type="binding site" evidence="19">
    <location>
        <position position="693"/>
    </location>
    <ligand>
        <name>Ca(2+)</name>
        <dbReference type="ChEBI" id="CHEBI:29108"/>
        <label>4</label>
    </ligand>
</feature>
<dbReference type="InterPro" id="IPR018487">
    <property type="entry name" value="Hemopexin-like_repeat"/>
</dbReference>
<dbReference type="PRINTS" id="PR00138">
    <property type="entry name" value="MATRIXIN"/>
</dbReference>
<evidence type="ECO:0000256" key="19">
    <source>
        <dbReference type="PIRSR" id="PIRSR621190-2"/>
    </source>
</evidence>
<evidence type="ECO:0000313" key="26">
    <source>
        <dbReference type="Proteomes" id="UP000281406"/>
    </source>
</evidence>
<proteinExistence type="inferred from homology"/>
<evidence type="ECO:0000256" key="13">
    <source>
        <dbReference type="ARBA" id="ARBA00023105"/>
    </source>
</evidence>
<dbReference type="EC" id="3.4.24.7" evidence="17"/>
<evidence type="ECO:0000256" key="20">
    <source>
        <dbReference type="PIRSR" id="PIRSR621190-3"/>
    </source>
</evidence>
<feature type="binding site" evidence="19">
    <location>
        <position position="630"/>
    </location>
    <ligand>
        <name>Zn(2+)</name>
        <dbReference type="ChEBI" id="CHEBI:29105"/>
        <label>2</label>
        <note>catalytic</note>
    </ligand>
</feature>
<evidence type="ECO:0000256" key="5">
    <source>
        <dbReference type="ARBA" id="ARBA00022670"/>
    </source>
</evidence>
<evidence type="ECO:0000256" key="3">
    <source>
        <dbReference type="ARBA" id="ARBA00022525"/>
    </source>
</evidence>
<comment type="subcellular location">
    <subcellularLocation>
        <location evidence="1">Secreted</location>
        <location evidence="1">Extracellular space</location>
        <location evidence="1">Extracellular matrix</location>
    </subcellularLocation>
</comment>
<dbReference type="FunFam" id="2.110.10.10:FF:000002">
    <property type="entry name" value="Matrix metallopeptidase 3"/>
    <property type="match status" value="2"/>
</dbReference>
<dbReference type="FunFam" id="3.40.390.10:FF:000007">
    <property type="entry name" value="Collagenase 3"/>
    <property type="match status" value="2"/>
</dbReference>
<dbReference type="InterPro" id="IPR021190">
    <property type="entry name" value="Pept_M10A"/>
</dbReference>
<evidence type="ECO:0000256" key="23">
    <source>
        <dbReference type="SAM" id="SignalP"/>
    </source>
</evidence>
<feature type="repeat" description="Hemopexin" evidence="22">
    <location>
        <begin position="781"/>
        <end position="829"/>
    </location>
</feature>
<dbReference type="PANTHER" id="PTHR10201">
    <property type="entry name" value="MATRIX METALLOPROTEINASE"/>
    <property type="match status" value="1"/>
</dbReference>
<feature type="binding site" evidence="19">
    <location>
        <position position="595"/>
    </location>
    <ligand>
        <name>Ca(2+)</name>
        <dbReference type="ChEBI" id="CHEBI:29108"/>
        <label>2</label>
    </ligand>
</feature>
<feature type="binding site" evidence="19">
    <location>
        <position position="569"/>
    </location>
    <ligand>
        <name>Zn(2+)</name>
        <dbReference type="ChEBI" id="CHEBI:29105"/>
        <label>1</label>
    </ligand>
</feature>
<dbReference type="InterPro" id="IPR036375">
    <property type="entry name" value="Hemopexin-like_dom_sf"/>
</dbReference>
<gene>
    <name evidence="25" type="ORF">DPX16_10606</name>
</gene>
<feature type="binding site" evidence="19">
    <location>
        <position position="584"/>
    </location>
    <ligand>
        <name>Zn(2+)</name>
        <dbReference type="ChEBI" id="CHEBI:29105"/>
        <label>1</label>
    </ligand>
</feature>
<dbReference type="Proteomes" id="UP000281406">
    <property type="component" value="Unassembled WGS sequence"/>
</dbReference>
<keyword evidence="7 23" id="KW-0732">Signal</keyword>
<evidence type="ECO:0000256" key="2">
    <source>
        <dbReference type="ARBA" id="ARBA00010370"/>
    </source>
</evidence>
<dbReference type="AlphaFoldDB" id="A0A3N0Z781"/>
<evidence type="ECO:0000256" key="11">
    <source>
        <dbReference type="ARBA" id="ARBA00022837"/>
    </source>
</evidence>
<evidence type="ECO:0000256" key="7">
    <source>
        <dbReference type="ARBA" id="ARBA00022729"/>
    </source>
</evidence>
<evidence type="ECO:0000256" key="17">
    <source>
        <dbReference type="ARBA" id="ARBA00038924"/>
    </source>
</evidence>